<evidence type="ECO:0000313" key="1">
    <source>
        <dbReference type="EMBL" id="MFH0259607.1"/>
    </source>
</evidence>
<keyword evidence="2" id="KW-1185">Reference proteome</keyword>
<protein>
    <recommendedName>
        <fullName evidence="3">Capsular biosynthesis protein</fullName>
    </recommendedName>
</protein>
<dbReference type="EMBL" id="JBIHSF010000005">
    <property type="protein sequence ID" value="MFH0259607.1"/>
    <property type="molecule type" value="Genomic_DNA"/>
</dbReference>
<name>A0ABW7IDC8_9VIBR</name>
<dbReference type="RefSeq" id="WP_394628621.1">
    <property type="nucleotide sequence ID" value="NZ_JBIHSF010000005.1"/>
</dbReference>
<organism evidence="1 2">
    <name type="scientific">Vibrio barjaei</name>
    <dbReference type="NCBI Taxonomy" id="1676683"/>
    <lineage>
        <taxon>Bacteria</taxon>
        <taxon>Pseudomonadati</taxon>
        <taxon>Pseudomonadota</taxon>
        <taxon>Gammaproteobacteria</taxon>
        <taxon>Vibrionales</taxon>
        <taxon>Vibrionaceae</taxon>
        <taxon>Vibrio</taxon>
    </lineage>
</organism>
<reference evidence="1 2" key="1">
    <citation type="submission" date="2024-10" db="EMBL/GenBank/DDBJ databases">
        <authorList>
            <person name="Yibar A."/>
            <person name="Saticioglu I.B."/>
            <person name="Duman M."/>
            <person name="Ajmi N."/>
            <person name="Gurler F."/>
            <person name="Ay H."/>
            <person name="Onuk E."/>
            <person name="Guler S."/>
            <person name="Romalde J.L."/>
        </authorList>
    </citation>
    <scope>NUCLEOTIDE SEQUENCE [LARGE SCALE GENOMIC DNA]</scope>
    <source>
        <strain evidence="1 2">1-TCBS-B</strain>
    </source>
</reference>
<evidence type="ECO:0008006" key="3">
    <source>
        <dbReference type="Google" id="ProtNLM"/>
    </source>
</evidence>
<dbReference type="Proteomes" id="UP001607125">
    <property type="component" value="Unassembled WGS sequence"/>
</dbReference>
<proteinExistence type="predicted"/>
<evidence type="ECO:0000313" key="2">
    <source>
        <dbReference type="Proteomes" id="UP001607125"/>
    </source>
</evidence>
<comment type="caution">
    <text evidence="1">The sequence shown here is derived from an EMBL/GenBank/DDBJ whole genome shotgun (WGS) entry which is preliminary data.</text>
</comment>
<gene>
    <name evidence="1" type="ORF">ACGRH2_03995</name>
</gene>
<sequence length="419" mass="48605">MKNAIVSNLAPINDNDLTFFKEVEKALNSRGFKVHFWSCIYKREFKNYIQMSWDIAQWERFGEKLSNSQKEDAHKLVDKAKWLPRMQKLVKQTNSDIEFLYDVVVYNSYYILLNMNIDVFFSWNNLCPHSGILNDMCNSKGIETFLIERGNFPNTWYLEKGGLLGHSVIANKTFDELGLTQSHFDIGKDFIQNLQFGDNEKYAQNKSEETFVQLQVLKDLAKQADKPIVVMFPPDDGTIGFFPCEHEDRKKTLPNYKNSFDAAKMIAKQSNAIVIFKPHPSFIGWSYDLEDIENIFVIDYDYKYLIEYSDIVASSGSGLGLIALANKKPLISLSVDIIYGKGIAYEAIRPEDIETCVISAYNMRYFNEKLDNLYYFVGYMMKEYMITLSGKELFSAHEFISNNIHDKRNFLKRLLNAVF</sequence>
<accession>A0ABW7IDC8</accession>